<organism evidence="1 2">
    <name type="scientific">Stanieria cyanosphaera (strain ATCC 29371 / PCC 7437)</name>
    <dbReference type="NCBI Taxonomy" id="111780"/>
    <lineage>
        <taxon>Bacteria</taxon>
        <taxon>Bacillati</taxon>
        <taxon>Cyanobacteriota</taxon>
        <taxon>Cyanophyceae</taxon>
        <taxon>Pleurocapsales</taxon>
        <taxon>Dermocarpellaceae</taxon>
        <taxon>Stanieria</taxon>
    </lineage>
</organism>
<dbReference type="HOGENOM" id="CLU_1567420_0_0_3"/>
<proteinExistence type="predicted"/>
<gene>
    <name evidence="1" type="ordered locus">Sta7437_4452</name>
</gene>
<dbReference type="KEGG" id="scs:Sta7437_4452"/>
<dbReference type="OrthoDB" id="483789at2"/>
<protein>
    <submittedName>
        <fullName evidence="1">Uncharacterized protein</fullName>
    </submittedName>
</protein>
<dbReference type="RefSeq" id="WP_015195571.1">
    <property type="nucleotide sequence ID" value="NC_019748.1"/>
</dbReference>
<evidence type="ECO:0000313" key="2">
    <source>
        <dbReference type="Proteomes" id="UP000010473"/>
    </source>
</evidence>
<dbReference type="EMBL" id="CP003653">
    <property type="protein sequence ID" value="AFZ37917.1"/>
    <property type="molecule type" value="Genomic_DNA"/>
</dbReference>
<evidence type="ECO:0000313" key="1">
    <source>
        <dbReference type="EMBL" id="AFZ37917.1"/>
    </source>
</evidence>
<dbReference type="PATRIC" id="fig|111780.3.peg.4610"/>
<dbReference type="eggNOG" id="ENOG503045H">
    <property type="taxonomic scope" value="Bacteria"/>
</dbReference>
<name>K9Y1P9_STAC7</name>
<sequence>MLADHHKTVYLSFISTDLPLWNIIEANASLYQKDRDRFHLLLNQKTLSPLPTVLANSENHSHDEFHEGLLWLEISPYRVILTMQSKGKLSYRHFWERGIYGISRYWLNNLNNDSPENNGSLRLRNFTRYLKLEGTPSPTSLQVEYELWSSRLQLGSYVLHLDIDH</sequence>
<dbReference type="Proteomes" id="UP000010473">
    <property type="component" value="Chromosome"/>
</dbReference>
<accession>K9Y1P9</accession>
<reference evidence="2" key="1">
    <citation type="journal article" date="2013" name="Proc. Natl. Acad. Sci. U.S.A.">
        <title>Improving the coverage of the cyanobacterial phylum using diversity-driven genome sequencing.</title>
        <authorList>
            <person name="Shih P.M."/>
            <person name="Wu D."/>
            <person name="Latifi A."/>
            <person name="Axen S.D."/>
            <person name="Fewer D.P."/>
            <person name="Talla E."/>
            <person name="Calteau A."/>
            <person name="Cai F."/>
            <person name="Tandeau de Marsac N."/>
            <person name="Rippka R."/>
            <person name="Herdman M."/>
            <person name="Sivonen K."/>
            <person name="Coursin T."/>
            <person name="Laurent T."/>
            <person name="Goodwin L."/>
            <person name="Nolan M."/>
            <person name="Davenport K.W."/>
            <person name="Han C.S."/>
            <person name="Rubin E.M."/>
            <person name="Eisen J.A."/>
            <person name="Woyke T."/>
            <person name="Gugger M."/>
            <person name="Kerfeld C.A."/>
        </authorList>
    </citation>
    <scope>NUCLEOTIDE SEQUENCE [LARGE SCALE GENOMIC DNA]</scope>
    <source>
        <strain evidence="2">ATCC 29371 / PCC 7437</strain>
    </source>
</reference>
<dbReference type="AlphaFoldDB" id="K9Y1P9"/>
<keyword evidence="2" id="KW-1185">Reference proteome</keyword>